<evidence type="ECO:0000256" key="5">
    <source>
        <dbReference type="ARBA" id="ARBA00044949"/>
    </source>
</evidence>
<keyword evidence="3" id="KW-0963">Cytoplasm</keyword>
<evidence type="ECO:0000256" key="2">
    <source>
        <dbReference type="ARBA" id="ARBA00012527"/>
    </source>
</evidence>
<comment type="subcellular location">
    <subcellularLocation>
        <location evidence="1">Cytoplasm</location>
    </subcellularLocation>
</comment>
<proteinExistence type="inferred from homology"/>
<dbReference type="Gene3D" id="3.90.190.10">
    <property type="entry name" value="Protein tyrosine phosphatase superfamily"/>
    <property type="match status" value="1"/>
</dbReference>
<dbReference type="eggNOG" id="KOG1572">
    <property type="taxonomic scope" value="Eukaryota"/>
</dbReference>
<comment type="catalytic activity">
    <reaction evidence="7">
        <text>1,5-bis(diphospho)-1D-myo-inositol 2,3,4,6-tetrakisphosphate + H2O = 1-diphospho-1D-myo-inositol 2,3,4,5,6-pentakisphosphate + phosphate + 2 H(+)</text>
        <dbReference type="Rhea" id="RHEA:79699"/>
        <dbReference type="ChEBI" id="CHEBI:15377"/>
        <dbReference type="ChEBI" id="CHEBI:15378"/>
        <dbReference type="ChEBI" id="CHEBI:43474"/>
        <dbReference type="ChEBI" id="CHEBI:74946"/>
        <dbReference type="ChEBI" id="CHEBI:77983"/>
        <dbReference type="EC" id="3.6.1.52"/>
    </reaction>
    <physiologicalReaction direction="left-to-right" evidence="7">
        <dbReference type="Rhea" id="RHEA:79700"/>
    </physiologicalReaction>
</comment>
<dbReference type="GO" id="GO:0016791">
    <property type="term" value="F:phosphatase activity"/>
    <property type="evidence" value="ECO:0007669"/>
    <property type="project" value="TreeGrafter"/>
</dbReference>
<feature type="domain" description="Tyrosine-protein phosphatase" evidence="10">
    <location>
        <begin position="103"/>
        <end position="250"/>
    </location>
</feature>
<dbReference type="InterPro" id="IPR004861">
    <property type="entry name" value="Siw14-like"/>
</dbReference>
<keyword evidence="9" id="KW-1133">Transmembrane helix</keyword>
<dbReference type="OrthoDB" id="6375174at2759"/>
<dbReference type="RefSeq" id="XP_006690714.1">
    <property type="nucleotide sequence ID" value="XM_006690651.1"/>
</dbReference>
<dbReference type="PROSITE" id="PS50054">
    <property type="entry name" value="TYR_PHOSPHATASE_DUAL"/>
    <property type="match status" value="1"/>
</dbReference>
<dbReference type="KEGG" id="cthr:CTHT_0001650"/>
<evidence type="ECO:0000256" key="1">
    <source>
        <dbReference type="ARBA" id="ARBA00004496"/>
    </source>
</evidence>
<dbReference type="GeneID" id="18254203"/>
<keyword evidence="9" id="KW-0812">Transmembrane</keyword>
<keyword evidence="12" id="KW-1185">Reference proteome</keyword>
<dbReference type="FunFam" id="3.90.190.10:FF:000035">
    <property type="entry name" value="Tyrosine phosphatase, putative"/>
    <property type="match status" value="1"/>
</dbReference>
<dbReference type="InterPro" id="IPR016130">
    <property type="entry name" value="Tyr_Pase_AS"/>
</dbReference>
<dbReference type="AlphaFoldDB" id="G0RZ44"/>
<name>G0RZ44_CHATD</name>
<sequence>MSSIDVDYSSDKTTVVLKRNSKPFVDDDTANMEDRTNDSQKRNEAQGLELASMTTTPNAQPAPYSLMGLRDAFHPPSPFPQPVWYPPHELEKHLPSEGSRPENFGVVVPGVYRSSFPQTADYAFIQRLGLKTIVTLVRKDFPEGYDDFLRANGIRHCVFDMKGTKKESIPLKTMKSILRTVLDRRNHPLLVHCNHGKHRTGCVIGVVRKLSGWDVSSIISEYKAYAEPKARECDIQYLSAFETAELSNLFQETPSPTSPTAAPLPFWSTPSQPQGQAQLHNDYCYSQSQQQPSVFYSSSYPYSYASPPSSVQHGGGFIRATLFAFMMLLVFWATGLQMSSTSSREPKG</sequence>
<gene>
    <name evidence="11" type="ORF">CTHT_0001650</name>
</gene>
<keyword evidence="9" id="KW-0472">Membrane</keyword>
<dbReference type="EC" id="3.6.1.52" evidence="2"/>
<dbReference type="SUPFAM" id="SSF52799">
    <property type="entry name" value="(Phosphotyrosine protein) phosphatases II"/>
    <property type="match status" value="1"/>
</dbReference>
<dbReference type="GO" id="GO:0052840">
    <property type="term" value="F:inositol diphosphate tetrakisphosphate diphosphatase activity"/>
    <property type="evidence" value="ECO:0007669"/>
    <property type="project" value="TreeGrafter"/>
</dbReference>
<feature type="transmembrane region" description="Helical" evidence="9">
    <location>
        <begin position="316"/>
        <end position="334"/>
    </location>
</feature>
<dbReference type="PANTHER" id="PTHR31126:SF48">
    <property type="entry name" value="INOSITOL PHOSPHATASE SIW14"/>
    <property type="match status" value="1"/>
</dbReference>
<evidence type="ECO:0000256" key="8">
    <source>
        <dbReference type="SAM" id="MobiDB-lite"/>
    </source>
</evidence>
<dbReference type="PANTHER" id="PTHR31126">
    <property type="entry name" value="TYROSINE-PROTEIN PHOSPHATASE"/>
    <property type="match status" value="1"/>
</dbReference>
<evidence type="ECO:0000256" key="4">
    <source>
        <dbReference type="ARBA" id="ARBA00022801"/>
    </source>
</evidence>
<dbReference type="InterPro" id="IPR029021">
    <property type="entry name" value="Prot-tyrosine_phosphatase-like"/>
</dbReference>
<dbReference type="Proteomes" id="UP000008066">
    <property type="component" value="Unassembled WGS sequence"/>
</dbReference>
<dbReference type="Pfam" id="PF03162">
    <property type="entry name" value="Y_phosphatase2"/>
    <property type="match status" value="1"/>
</dbReference>
<dbReference type="InterPro" id="IPR020422">
    <property type="entry name" value="TYR_PHOSPHATASE_DUAL_dom"/>
</dbReference>
<evidence type="ECO:0000256" key="6">
    <source>
        <dbReference type="ARBA" id="ARBA00047342"/>
    </source>
</evidence>
<dbReference type="GO" id="GO:0005737">
    <property type="term" value="C:cytoplasm"/>
    <property type="evidence" value="ECO:0007669"/>
    <property type="project" value="UniProtKB-SubCell"/>
</dbReference>
<dbReference type="HOGENOM" id="CLU_796935_0_0_1"/>
<evidence type="ECO:0000313" key="11">
    <source>
        <dbReference type="EMBL" id="EGS23472.1"/>
    </source>
</evidence>
<comment type="catalytic activity">
    <reaction evidence="6">
        <text>5-diphospho-1D-myo-inositol 1,2,3,4,6-pentakisphosphate + H2O = 1D-myo-inositol hexakisphosphate + phosphate + H(+)</text>
        <dbReference type="Rhea" id="RHEA:22384"/>
        <dbReference type="ChEBI" id="CHEBI:15377"/>
        <dbReference type="ChEBI" id="CHEBI:15378"/>
        <dbReference type="ChEBI" id="CHEBI:43474"/>
        <dbReference type="ChEBI" id="CHEBI:58130"/>
        <dbReference type="ChEBI" id="CHEBI:58628"/>
        <dbReference type="EC" id="3.6.1.52"/>
    </reaction>
    <physiologicalReaction direction="left-to-right" evidence="6">
        <dbReference type="Rhea" id="RHEA:22385"/>
    </physiologicalReaction>
</comment>
<evidence type="ECO:0000313" key="12">
    <source>
        <dbReference type="Proteomes" id="UP000008066"/>
    </source>
</evidence>
<reference evidence="11 12" key="1">
    <citation type="journal article" date="2011" name="Cell">
        <title>Insight into structure and assembly of the nuclear pore complex by utilizing the genome of a eukaryotic thermophile.</title>
        <authorList>
            <person name="Amlacher S."/>
            <person name="Sarges P."/>
            <person name="Flemming D."/>
            <person name="van Noort V."/>
            <person name="Kunze R."/>
            <person name="Devos D.P."/>
            <person name="Arumugam M."/>
            <person name="Bork P."/>
            <person name="Hurt E."/>
        </authorList>
    </citation>
    <scope>NUCLEOTIDE SEQUENCE [LARGE SCALE GENOMIC DNA]</scope>
    <source>
        <strain evidence="12">DSM 1495 / CBS 144.50 / IMI 039719</strain>
    </source>
</reference>
<dbReference type="STRING" id="759272.G0RZ44"/>
<evidence type="ECO:0000256" key="3">
    <source>
        <dbReference type="ARBA" id="ARBA00022490"/>
    </source>
</evidence>
<evidence type="ECO:0000256" key="7">
    <source>
        <dbReference type="ARBA" id="ARBA00047927"/>
    </source>
</evidence>
<evidence type="ECO:0000259" key="10">
    <source>
        <dbReference type="PROSITE" id="PS50054"/>
    </source>
</evidence>
<feature type="compositionally biased region" description="Basic and acidic residues" evidence="8">
    <location>
        <begin position="32"/>
        <end position="44"/>
    </location>
</feature>
<protein>
    <recommendedName>
        <fullName evidence="2">diphosphoinositol-polyphosphate diphosphatase</fullName>
        <ecNumber evidence="2">3.6.1.52</ecNumber>
    </recommendedName>
</protein>
<feature type="region of interest" description="Disordered" evidence="8">
    <location>
        <begin position="1"/>
        <end position="66"/>
    </location>
</feature>
<organism evidence="12">
    <name type="scientific">Chaetomium thermophilum (strain DSM 1495 / CBS 144.50 / IMI 039719)</name>
    <name type="common">Thermochaetoides thermophila</name>
    <dbReference type="NCBI Taxonomy" id="759272"/>
    <lineage>
        <taxon>Eukaryota</taxon>
        <taxon>Fungi</taxon>
        <taxon>Dikarya</taxon>
        <taxon>Ascomycota</taxon>
        <taxon>Pezizomycotina</taxon>
        <taxon>Sordariomycetes</taxon>
        <taxon>Sordariomycetidae</taxon>
        <taxon>Sordariales</taxon>
        <taxon>Chaetomiaceae</taxon>
        <taxon>Thermochaetoides</taxon>
    </lineage>
</organism>
<dbReference type="PROSITE" id="PS00383">
    <property type="entry name" value="TYR_PHOSPHATASE_1"/>
    <property type="match status" value="1"/>
</dbReference>
<keyword evidence="4" id="KW-0378">Hydrolase</keyword>
<comment type="similarity">
    <text evidence="5">Belongs to the protein-tyrosine phosphatase family. Atypical dual-specificity phosphatase Siw14-like subfamily.</text>
</comment>
<evidence type="ECO:0000256" key="9">
    <source>
        <dbReference type="SAM" id="Phobius"/>
    </source>
</evidence>
<dbReference type="EMBL" id="GL988032">
    <property type="protein sequence ID" value="EGS23472.1"/>
    <property type="molecule type" value="Genomic_DNA"/>
</dbReference>
<accession>G0RZ44</accession>